<dbReference type="InterPro" id="IPR013785">
    <property type="entry name" value="Aldolase_TIM"/>
</dbReference>
<name>A0ABW6EJY3_9ACTN</name>
<sequence>MHSPDSTSGTRAAPFPGSGLRPEDLGSAGFRAGHSAAYAYATGSMYKAIASVDLVVRMGRAGLLGYFGAGGLSDEELVASIRRIRAELGDHRPFGVNLLSSRPEREERSVDVYLAHGVRRIEAASYVRVSPALVRYRLTGAHRDRDGSVRTPNLIMAKVSRQEAAEAFLSPPPAAIVRDLAAAGRITPHEAEIAGSVAMCDDLCAEADSGGHTDQRPMIALLPAILTLRERMAFTSPAAGRVRIGAAGGIGTPEAAAAAFVMGADFVLTGSVNQCTVEAGTSDAAKDLLQHARVQDTILVPAGDMFELGTKAQVLRRGLFFPARANKLYELWLRHDSLDELDEDTADHVQRRILGRSFDEVWQEIKSRYVESRPAVIERAEQDPKRRMALTFTWYFARATRAAMEGDAGSRVDFQIPCGPALGALNERLRGTPQEDWRHRHPDDIARLIMTGAADLLSRATHLPTPVAAA</sequence>
<dbReference type="PANTHER" id="PTHR32332">
    <property type="entry name" value="2-NITROPROPANE DIOXYGENASE"/>
    <property type="match status" value="1"/>
</dbReference>
<protein>
    <submittedName>
        <fullName evidence="2">PfaD family polyunsaturated fatty acid/polyketide biosynthesis protein</fullName>
    </submittedName>
</protein>
<reference evidence="2 3" key="1">
    <citation type="submission" date="2024-09" db="EMBL/GenBank/DDBJ databases">
        <title>The Natural Products Discovery Center: Release of the First 8490 Sequenced Strains for Exploring Actinobacteria Biosynthetic Diversity.</title>
        <authorList>
            <person name="Kalkreuter E."/>
            <person name="Kautsar S.A."/>
            <person name="Yang D."/>
            <person name="Bader C.D."/>
            <person name="Teijaro C.N."/>
            <person name="Fluegel L."/>
            <person name="Davis C.M."/>
            <person name="Simpson J.R."/>
            <person name="Lauterbach L."/>
            <person name="Steele A.D."/>
            <person name="Gui C."/>
            <person name="Meng S."/>
            <person name="Li G."/>
            <person name="Viehrig K."/>
            <person name="Ye F."/>
            <person name="Su P."/>
            <person name="Kiefer A.F."/>
            <person name="Nichols A."/>
            <person name="Cepeda A.J."/>
            <person name="Yan W."/>
            <person name="Fan B."/>
            <person name="Jiang Y."/>
            <person name="Adhikari A."/>
            <person name="Zheng C.-J."/>
            <person name="Schuster L."/>
            <person name="Cowan T.M."/>
            <person name="Smanski M.J."/>
            <person name="Chevrette M.G."/>
            <person name="De Carvalho L.P.S."/>
            <person name="Shen B."/>
        </authorList>
    </citation>
    <scope>NUCLEOTIDE SEQUENCE [LARGE SCALE GENOMIC DNA]</scope>
    <source>
        <strain evidence="2 3">NPDC058546</strain>
    </source>
</reference>
<evidence type="ECO:0000313" key="3">
    <source>
        <dbReference type="Proteomes" id="UP001598251"/>
    </source>
</evidence>
<dbReference type="EMBL" id="JBHXOF010000014">
    <property type="protein sequence ID" value="MFD4215604.1"/>
    <property type="molecule type" value="Genomic_DNA"/>
</dbReference>
<dbReference type="Proteomes" id="UP001598251">
    <property type="component" value="Unassembled WGS sequence"/>
</dbReference>
<dbReference type="Gene3D" id="3.20.20.70">
    <property type="entry name" value="Aldolase class I"/>
    <property type="match status" value="1"/>
</dbReference>
<organism evidence="2 3">
    <name type="scientific">Streptomyces sindenensis</name>
    <dbReference type="NCBI Taxonomy" id="67363"/>
    <lineage>
        <taxon>Bacteria</taxon>
        <taxon>Bacillati</taxon>
        <taxon>Actinomycetota</taxon>
        <taxon>Actinomycetes</taxon>
        <taxon>Kitasatosporales</taxon>
        <taxon>Streptomycetaceae</taxon>
        <taxon>Streptomyces</taxon>
    </lineage>
</organism>
<dbReference type="RefSeq" id="WP_382830323.1">
    <property type="nucleotide sequence ID" value="NZ_JBHXLY010000038.1"/>
</dbReference>
<evidence type="ECO:0000313" key="2">
    <source>
        <dbReference type="EMBL" id="MFD4215604.1"/>
    </source>
</evidence>
<dbReference type="InterPro" id="IPR049489">
    <property type="entry name" value="FabD-like_helical_ins"/>
</dbReference>
<proteinExistence type="predicted"/>
<keyword evidence="3" id="KW-1185">Reference proteome</keyword>
<feature type="domain" description="[Acyl-carrier-protein] S-malonyltransferase-like inserted helical" evidence="1">
    <location>
        <begin position="335"/>
        <end position="414"/>
    </location>
</feature>
<dbReference type="SUPFAM" id="SSF51412">
    <property type="entry name" value="Inosine monophosphate dehydrogenase (IMPDH)"/>
    <property type="match status" value="1"/>
</dbReference>
<dbReference type="Pfam" id="PF21607">
    <property type="entry name" value="FabD_helical_ins"/>
    <property type="match status" value="1"/>
</dbReference>
<gene>
    <name evidence="2" type="ORF">ACFWSS_22270</name>
</gene>
<dbReference type="Pfam" id="PF03060">
    <property type="entry name" value="NMO"/>
    <property type="match status" value="1"/>
</dbReference>
<accession>A0ABW6EJY3</accession>
<dbReference type="InterPro" id="IPR014179">
    <property type="entry name" value="PfaD-like_TIM-barrel"/>
</dbReference>
<comment type="caution">
    <text evidence="2">The sequence shown here is derived from an EMBL/GenBank/DDBJ whole genome shotgun (WGS) entry which is preliminary data.</text>
</comment>
<dbReference type="PANTHER" id="PTHR32332:SF20">
    <property type="entry name" value="2-NITROPROPANE DIOXYGENASE-LIKE PROTEIN"/>
    <property type="match status" value="1"/>
</dbReference>
<dbReference type="NCBIfam" id="TIGR02814">
    <property type="entry name" value="pfaD_fam"/>
    <property type="match status" value="1"/>
</dbReference>
<evidence type="ECO:0000259" key="1">
    <source>
        <dbReference type="Pfam" id="PF21607"/>
    </source>
</evidence>